<dbReference type="InParanoid" id="H0EHL4"/>
<dbReference type="AlphaFoldDB" id="H0EHL4"/>
<evidence type="ECO:0000313" key="3">
    <source>
        <dbReference type="Proteomes" id="UP000005446"/>
    </source>
</evidence>
<protein>
    <submittedName>
        <fullName evidence="2">Uncharacterized protein</fullName>
    </submittedName>
</protein>
<sequence>MFGMTFGGLGKRWLSPKSILDEMLRKQGDDSPVGERRPVFLTGTGITIKEDLDEINDLRDWVNVFKPFSKTRLHGYPNSTTLCMVLEIPKRERSQTCPSKYSEVDDLVGCAVGAMPQNWFHPQERRRDWELFEADTDTDEDYESDSDHIYGYDSRPAPASTPSSDSSSSDESDGRAQNRGLLEGGNGPSPIDSLRSINLELQNFGTQIFPQHAVMKQRKRYQHCVE</sequence>
<dbReference type="EMBL" id="AGUE01000040">
    <property type="protein sequence ID" value="EHL02043.1"/>
    <property type="molecule type" value="Genomic_DNA"/>
</dbReference>
<reference evidence="2 3" key="1">
    <citation type="journal article" date="2012" name="Eukaryot. Cell">
        <title>Genome sequence of the fungus Glarea lozoyensis: the first genome sequence of a species from the Helotiaceae family.</title>
        <authorList>
            <person name="Youssar L."/>
            <person name="Gruening B.A."/>
            <person name="Erxleben A."/>
            <person name="Guenther S."/>
            <person name="Huettel W."/>
        </authorList>
    </citation>
    <scope>NUCLEOTIDE SEQUENCE [LARGE SCALE GENOMIC DNA]</scope>
    <source>
        <strain evidence="3">ATCC 74030 / MF5533</strain>
    </source>
</reference>
<name>H0EHL4_GLAL7</name>
<proteinExistence type="predicted"/>
<keyword evidence="3" id="KW-1185">Reference proteome</keyword>
<comment type="caution">
    <text evidence="2">The sequence shown here is derived from an EMBL/GenBank/DDBJ whole genome shotgun (WGS) entry which is preliminary data.</text>
</comment>
<accession>H0EHL4</accession>
<dbReference type="Proteomes" id="UP000005446">
    <property type="component" value="Unassembled WGS sequence"/>
</dbReference>
<feature type="region of interest" description="Disordered" evidence="1">
    <location>
        <begin position="136"/>
        <end position="193"/>
    </location>
</feature>
<evidence type="ECO:0000313" key="2">
    <source>
        <dbReference type="EMBL" id="EHL02043.1"/>
    </source>
</evidence>
<dbReference type="HOGENOM" id="CLU_1224879_0_0_1"/>
<evidence type="ECO:0000256" key="1">
    <source>
        <dbReference type="SAM" id="MobiDB-lite"/>
    </source>
</evidence>
<gene>
    <name evidence="2" type="ORF">M7I_1997</name>
</gene>
<feature type="compositionally biased region" description="Low complexity" evidence="1">
    <location>
        <begin position="153"/>
        <end position="169"/>
    </location>
</feature>
<organism evidence="2 3">
    <name type="scientific">Glarea lozoyensis (strain ATCC 74030 / MF5533)</name>
    <dbReference type="NCBI Taxonomy" id="1104152"/>
    <lineage>
        <taxon>Eukaryota</taxon>
        <taxon>Fungi</taxon>
        <taxon>Dikarya</taxon>
        <taxon>Ascomycota</taxon>
        <taxon>Pezizomycotina</taxon>
        <taxon>Leotiomycetes</taxon>
        <taxon>Helotiales</taxon>
        <taxon>Helotiaceae</taxon>
        <taxon>Glarea</taxon>
    </lineage>
</organism>